<sequence>MPEGLVAALPWLFGAIYGNDSSQYSMHLHSCLLPRQSTSSPLDNRTRPMANTSQASDLDGIHHDMHGIVEQIRIMNEINACLDTTGNETRRCRKSPRRDDRAHRCRDNYTTQKIKDLDAWIDAINTGINALITVDVLIRKTEPLFTKRVMKVKVSSKFKLPSKLGTYDGKIDPMDHLDSYKNLMMLHGGYLRKFVVDCPRLDSPDRGYANNKPIAGDIQTIHEGFELGGCSALSPKRHARETNGQEEEEFYNLSTLMFEALQPITFTNEDLRGLHLPHDDALVISTTIANFNMQRILIDNGSFADILFISAFDKIRIRDSQLVVNQVQGDYLAKDLRMMAYLDKVNAISMKIKDFKTRQIPREENKKADALTNLASTFDFVLDRSVLLEFFPNPNIDIAKNIYQATTNPTWMDDIIAYLKDGELPSDKLQARGIQYRSARFCLLHGMLYKRSFSELLICLRPEELDYVLREIHEDIYENHLGARSLVRKTVRQGYFWLCMERDVLEFTRKYDNVRGSLRVVISPISRWF</sequence>
<evidence type="ECO:0000313" key="3">
    <source>
        <dbReference type="Proteomes" id="UP000585474"/>
    </source>
</evidence>
<dbReference type="Gene3D" id="3.30.420.10">
    <property type="entry name" value="Ribonuclease H-like superfamily/Ribonuclease H"/>
    <property type="match status" value="1"/>
</dbReference>
<reference evidence="2 3" key="1">
    <citation type="submission" date="2019-07" db="EMBL/GenBank/DDBJ databases">
        <title>De Novo Assembly of kiwifruit Actinidia rufa.</title>
        <authorList>
            <person name="Sugita-Konishi S."/>
            <person name="Sato K."/>
            <person name="Mori E."/>
            <person name="Abe Y."/>
            <person name="Kisaki G."/>
            <person name="Hamano K."/>
            <person name="Suezawa K."/>
            <person name="Otani M."/>
            <person name="Fukuda T."/>
            <person name="Manabe T."/>
            <person name="Gomi K."/>
            <person name="Tabuchi M."/>
            <person name="Akimitsu K."/>
            <person name="Kataoka I."/>
        </authorList>
    </citation>
    <scope>NUCLEOTIDE SEQUENCE [LARGE SCALE GENOMIC DNA]</scope>
    <source>
        <strain evidence="3">cv. Fuchu</strain>
    </source>
</reference>
<proteinExistence type="predicted"/>
<feature type="region of interest" description="Disordered" evidence="1">
    <location>
        <begin position="38"/>
        <end position="57"/>
    </location>
</feature>
<comment type="caution">
    <text evidence="2">The sequence shown here is derived from an EMBL/GenBank/DDBJ whole genome shotgun (WGS) entry which is preliminary data.</text>
</comment>
<dbReference type="AlphaFoldDB" id="A0A7J0GPJ4"/>
<dbReference type="Gene3D" id="1.10.340.70">
    <property type="match status" value="1"/>
</dbReference>
<gene>
    <name evidence="2" type="ORF">Acr_23g0010970</name>
</gene>
<organism evidence="2 3">
    <name type="scientific">Actinidia rufa</name>
    <dbReference type="NCBI Taxonomy" id="165716"/>
    <lineage>
        <taxon>Eukaryota</taxon>
        <taxon>Viridiplantae</taxon>
        <taxon>Streptophyta</taxon>
        <taxon>Embryophyta</taxon>
        <taxon>Tracheophyta</taxon>
        <taxon>Spermatophyta</taxon>
        <taxon>Magnoliopsida</taxon>
        <taxon>eudicotyledons</taxon>
        <taxon>Gunneridae</taxon>
        <taxon>Pentapetalae</taxon>
        <taxon>asterids</taxon>
        <taxon>Ericales</taxon>
        <taxon>Actinidiaceae</taxon>
        <taxon>Actinidia</taxon>
    </lineage>
</organism>
<evidence type="ECO:0000256" key="1">
    <source>
        <dbReference type="SAM" id="MobiDB-lite"/>
    </source>
</evidence>
<feature type="compositionally biased region" description="Polar residues" evidence="1">
    <location>
        <begin position="38"/>
        <end position="56"/>
    </location>
</feature>
<dbReference type="Proteomes" id="UP000585474">
    <property type="component" value="Unassembled WGS sequence"/>
</dbReference>
<dbReference type="InterPro" id="IPR036397">
    <property type="entry name" value="RNaseH_sf"/>
</dbReference>
<dbReference type="GO" id="GO:0003676">
    <property type="term" value="F:nucleic acid binding"/>
    <property type="evidence" value="ECO:0007669"/>
    <property type="project" value="InterPro"/>
</dbReference>
<dbReference type="PANTHER" id="PTHR48475">
    <property type="entry name" value="RIBONUCLEASE H"/>
    <property type="match status" value="1"/>
</dbReference>
<evidence type="ECO:0000313" key="2">
    <source>
        <dbReference type="EMBL" id="GFZ12712.1"/>
    </source>
</evidence>
<dbReference type="OrthoDB" id="682198at2759"/>
<dbReference type="EMBL" id="BJWL01000023">
    <property type="protein sequence ID" value="GFZ12712.1"/>
    <property type="molecule type" value="Genomic_DNA"/>
</dbReference>
<dbReference type="PANTHER" id="PTHR48475:SF2">
    <property type="entry name" value="RIBONUCLEASE H"/>
    <property type="match status" value="1"/>
</dbReference>
<protein>
    <recommendedName>
        <fullName evidence="4">RNase H type-1 domain-containing protein</fullName>
    </recommendedName>
</protein>
<keyword evidence="3" id="KW-1185">Reference proteome</keyword>
<evidence type="ECO:0008006" key="4">
    <source>
        <dbReference type="Google" id="ProtNLM"/>
    </source>
</evidence>
<accession>A0A7J0GPJ4</accession>
<name>A0A7J0GPJ4_9ERIC</name>